<dbReference type="PANTHER" id="PTHR43194">
    <property type="entry name" value="HYDROLASE ALPHA/BETA FOLD FAMILY"/>
    <property type="match status" value="1"/>
</dbReference>
<reference evidence="3" key="1">
    <citation type="journal article" date="2019" name="Int. J. Syst. Evol. Microbiol.">
        <title>The Global Catalogue of Microorganisms (GCM) 10K type strain sequencing project: providing services to taxonomists for standard genome sequencing and annotation.</title>
        <authorList>
            <consortium name="The Broad Institute Genomics Platform"/>
            <consortium name="The Broad Institute Genome Sequencing Center for Infectious Disease"/>
            <person name="Wu L."/>
            <person name="Ma J."/>
        </authorList>
    </citation>
    <scope>NUCLEOTIDE SEQUENCE [LARGE SCALE GENOMIC DNA]</scope>
    <source>
        <strain evidence="3">JCM 17342</strain>
    </source>
</reference>
<comment type="caution">
    <text evidence="2">The sequence shown here is derived from an EMBL/GenBank/DDBJ whole genome shotgun (WGS) entry which is preliminary data.</text>
</comment>
<dbReference type="PRINTS" id="PR00111">
    <property type="entry name" value="ABHYDROLASE"/>
</dbReference>
<dbReference type="Proteomes" id="UP001501747">
    <property type="component" value="Unassembled WGS sequence"/>
</dbReference>
<dbReference type="Gene3D" id="3.40.50.1820">
    <property type="entry name" value="alpha/beta hydrolase"/>
    <property type="match status" value="1"/>
</dbReference>
<evidence type="ECO:0000313" key="3">
    <source>
        <dbReference type="Proteomes" id="UP001501747"/>
    </source>
</evidence>
<proteinExistence type="predicted"/>
<dbReference type="GO" id="GO:0016787">
    <property type="term" value="F:hydrolase activity"/>
    <property type="evidence" value="ECO:0007669"/>
    <property type="project" value="UniProtKB-KW"/>
</dbReference>
<name>A0ABP7T3K7_9PSEU</name>
<sequence>MMIYRSTGGGEQVREMYEAALERWPVPAERVVLPTREGETFVLAFGRAGAPPLVALHGSGANATNWLSNAVEMAEHHRVYAVDMIGEPGLSAPKRPEMGSDAYARWLDDVLDGLGFTAPVPVLGMSLGGWMAIDYASRRPERVSRLSLLTPAGVGRRPKGLLFKLLAMTLAGERGLRKSVKAALGEDVQPEVVNALVLIFKHFKPRMRIPTFTDEQLRRLSMPVSVIVGEQDPMLDTAETARRFRDVVPHASVTVVQAGHDLSAQVPAAVGFTASGT</sequence>
<dbReference type="InterPro" id="IPR050228">
    <property type="entry name" value="Carboxylesterase_BioH"/>
</dbReference>
<evidence type="ECO:0000259" key="1">
    <source>
        <dbReference type="Pfam" id="PF00561"/>
    </source>
</evidence>
<organism evidence="2 3">
    <name type="scientific">Allokutzneria multivorans</name>
    <dbReference type="NCBI Taxonomy" id="1142134"/>
    <lineage>
        <taxon>Bacteria</taxon>
        <taxon>Bacillati</taxon>
        <taxon>Actinomycetota</taxon>
        <taxon>Actinomycetes</taxon>
        <taxon>Pseudonocardiales</taxon>
        <taxon>Pseudonocardiaceae</taxon>
        <taxon>Allokutzneria</taxon>
    </lineage>
</organism>
<dbReference type="Pfam" id="PF00561">
    <property type="entry name" value="Abhydrolase_1"/>
    <property type="match status" value="1"/>
</dbReference>
<dbReference type="PANTHER" id="PTHR43194:SF2">
    <property type="entry name" value="PEROXISOMAL MEMBRANE PROTEIN LPX1"/>
    <property type="match status" value="1"/>
</dbReference>
<evidence type="ECO:0000313" key="2">
    <source>
        <dbReference type="EMBL" id="GAA4019715.1"/>
    </source>
</evidence>
<dbReference type="InterPro" id="IPR000073">
    <property type="entry name" value="AB_hydrolase_1"/>
</dbReference>
<feature type="domain" description="AB hydrolase-1" evidence="1">
    <location>
        <begin position="51"/>
        <end position="151"/>
    </location>
</feature>
<dbReference type="InterPro" id="IPR029058">
    <property type="entry name" value="AB_hydrolase_fold"/>
</dbReference>
<keyword evidence="2" id="KW-0378">Hydrolase</keyword>
<dbReference type="SUPFAM" id="SSF53474">
    <property type="entry name" value="alpha/beta-Hydrolases"/>
    <property type="match status" value="1"/>
</dbReference>
<accession>A0ABP7T3K7</accession>
<keyword evidence="3" id="KW-1185">Reference proteome</keyword>
<protein>
    <submittedName>
        <fullName evidence="2">Alpha/beta hydrolase</fullName>
    </submittedName>
</protein>
<gene>
    <name evidence="2" type="ORF">GCM10022247_49310</name>
</gene>
<dbReference type="EMBL" id="BAABAL010000018">
    <property type="protein sequence ID" value="GAA4019715.1"/>
    <property type="molecule type" value="Genomic_DNA"/>
</dbReference>